<protein>
    <submittedName>
        <fullName evidence="2">Uncharacterized protein</fullName>
    </submittedName>
</protein>
<reference evidence="2 3" key="1">
    <citation type="submission" date="2024-01" db="EMBL/GenBank/DDBJ databases">
        <title>Genome assemblies of Stephania.</title>
        <authorList>
            <person name="Yang L."/>
        </authorList>
    </citation>
    <scope>NUCLEOTIDE SEQUENCE [LARGE SCALE GENOMIC DNA]</scope>
    <source>
        <strain evidence="2">JXDWG</strain>
        <tissue evidence="2">Leaf</tissue>
    </source>
</reference>
<feature type="compositionally biased region" description="Basic and acidic residues" evidence="1">
    <location>
        <begin position="1"/>
        <end position="10"/>
    </location>
</feature>
<keyword evidence="3" id="KW-1185">Reference proteome</keyword>
<gene>
    <name evidence="2" type="ORF">Scep_020139</name>
</gene>
<feature type="compositionally biased region" description="Polar residues" evidence="1">
    <location>
        <begin position="18"/>
        <end position="32"/>
    </location>
</feature>
<dbReference type="EMBL" id="JBBNAG010000008">
    <property type="protein sequence ID" value="KAK9112620.1"/>
    <property type="molecule type" value="Genomic_DNA"/>
</dbReference>
<evidence type="ECO:0000313" key="3">
    <source>
        <dbReference type="Proteomes" id="UP001419268"/>
    </source>
</evidence>
<organism evidence="2 3">
    <name type="scientific">Stephania cephalantha</name>
    <dbReference type="NCBI Taxonomy" id="152367"/>
    <lineage>
        <taxon>Eukaryota</taxon>
        <taxon>Viridiplantae</taxon>
        <taxon>Streptophyta</taxon>
        <taxon>Embryophyta</taxon>
        <taxon>Tracheophyta</taxon>
        <taxon>Spermatophyta</taxon>
        <taxon>Magnoliopsida</taxon>
        <taxon>Ranunculales</taxon>
        <taxon>Menispermaceae</taxon>
        <taxon>Menispermoideae</taxon>
        <taxon>Cissampelideae</taxon>
        <taxon>Stephania</taxon>
    </lineage>
</organism>
<dbReference type="AlphaFoldDB" id="A0AAP0ICJ1"/>
<feature type="region of interest" description="Disordered" evidence="1">
    <location>
        <begin position="1"/>
        <end position="32"/>
    </location>
</feature>
<name>A0AAP0ICJ1_9MAGN</name>
<sequence>MPHSYEKEGNRSYLNGIHKSSPSSTSRQNTCMSGESKATSTFTLMNFLCSIPSIANRDLDSTTIPILSPICSTATESLYCSGSL</sequence>
<evidence type="ECO:0000313" key="2">
    <source>
        <dbReference type="EMBL" id="KAK9112620.1"/>
    </source>
</evidence>
<proteinExistence type="predicted"/>
<evidence type="ECO:0000256" key="1">
    <source>
        <dbReference type="SAM" id="MobiDB-lite"/>
    </source>
</evidence>
<comment type="caution">
    <text evidence="2">The sequence shown here is derived from an EMBL/GenBank/DDBJ whole genome shotgun (WGS) entry which is preliminary data.</text>
</comment>
<accession>A0AAP0ICJ1</accession>
<dbReference type="Proteomes" id="UP001419268">
    <property type="component" value="Unassembled WGS sequence"/>
</dbReference>